<dbReference type="PANTHER" id="PTHR12673">
    <property type="entry name" value="FACIOGENITAL DYSPLASIA PROTEIN"/>
    <property type="match status" value="1"/>
</dbReference>
<evidence type="ECO:0000259" key="11">
    <source>
        <dbReference type="PROSITE" id="PS50003"/>
    </source>
</evidence>
<evidence type="ECO:0000256" key="1">
    <source>
        <dbReference type="ARBA" id="ARBA00004245"/>
    </source>
</evidence>
<evidence type="ECO:0000256" key="5">
    <source>
        <dbReference type="ARBA" id="ARBA00022737"/>
    </source>
</evidence>
<feature type="compositionally biased region" description="Basic and acidic residues" evidence="10">
    <location>
        <begin position="400"/>
        <end position="410"/>
    </location>
</feature>
<dbReference type="PANTHER" id="PTHR12673:SF13">
    <property type="entry name" value="FYVE, RHOGEF AND PH DOMAIN-CONTAINING PROTEIN 5"/>
    <property type="match status" value="1"/>
</dbReference>
<evidence type="ECO:0000313" key="14">
    <source>
        <dbReference type="Ensembl" id="ENSPANP00000000633.3"/>
    </source>
</evidence>
<feature type="compositionally biased region" description="Low complexity" evidence="10">
    <location>
        <begin position="873"/>
        <end position="882"/>
    </location>
</feature>
<dbReference type="FunFam" id="2.30.29.30:FF:000158">
    <property type="entry name" value="FYVE, RhoGEF and PH domain containing 6"/>
    <property type="match status" value="1"/>
</dbReference>
<keyword evidence="15" id="KW-1185">Reference proteome</keyword>
<keyword evidence="7" id="KW-0862">Zinc</keyword>
<dbReference type="SMART" id="SM00325">
    <property type="entry name" value="RhoGEF"/>
    <property type="match status" value="1"/>
</dbReference>
<dbReference type="GO" id="GO:0005085">
    <property type="term" value="F:guanyl-nucleotide exchange factor activity"/>
    <property type="evidence" value="ECO:0007669"/>
    <property type="project" value="UniProtKB-KW"/>
</dbReference>
<dbReference type="FunFam" id="1.20.900.10:FF:000024">
    <property type="entry name" value="FYVE, RhoGEF and PH domain-containing protein 6"/>
    <property type="match status" value="1"/>
</dbReference>
<keyword evidence="3" id="KW-0344">Guanine-nucleotide releasing factor</keyword>
<feature type="compositionally biased region" description="Low complexity" evidence="10">
    <location>
        <begin position="103"/>
        <end position="124"/>
    </location>
</feature>
<dbReference type="SUPFAM" id="SSF50729">
    <property type="entry name" value="PH domain-like"/>
    <property type="match status" value="2"/>
</dbReference>
<dbReference type="InterPro" id="IPR000219">
    <property type="entry name" value="DH_dom"/>
</dbReference>
<feature type="compositionally biased region" description="Pro residues" evidence="10">
    <location>
        <begin position="78"/>
        <end position="97"/>
    </location>
</feature>
<feature type="compositionally biased region" description="Basic and acidic residues" evidence="10">
    <location>
        <begin position="1055"/>
        <end position="1083"/>
    </location>
</feature>
<feature type="domain" description="PH" evidence="11">
    <location>
        <begin position="1310"/>
        <end position="1404"/>
    </location>
</feature>
<dbReference type="InterPro" id="IPR000306">
    <property type="entry name" value="Znf_FYVE"/>
</dbReference>
<accession>A0A096MM21</accession>
<dbReference type="Gene3D" id="1.20.900.10">
    <property type="entry name" value="Dbl homology (DH) domain"/>
    <property type="match status" value="1"/>
</dbReference>
<dbReference type="InterPro" id="IPR035899">
    <property type="entry name" value="DBL_dom_sf"/>
</dbReference>
<evidence type="ECO:0000313" key="15">
    <source>
        <dbReference type="Proteomes" id="UP000028761"/>
    </source>
</evidence>
<evidence type="ECO:0000259" key="12">
    <source>
        <dbReference type="PROSITE" id="PS50010"/>
    </source>
</evidence>
<dbReference type="Ensembl" id="ENSPANT00000015291.3">
    <property type="protein sequence ID" value="ENSPANP00000000633.3"/>
    <property type="gene ID" value="ENSPANG00000012066.3"/>
</dbReference>
<gene>
    <name evidence="14" type="primary">FGD5</name>
</gene>
<dbReference type="SMART" id="SM00064">
    <property type="entry name" value="FYVE"/>
    <property type="match status" value="1"/>
</dbReference>
<dbReference type="InterPro" id="IPR011993">
    <property type="entry name" value="PH-like_dom_sf"/>
</dbReference>
<protein>
    <submittedName>
        <fullName evidence="14">FYVE, RhoGEF and PH domain containing 5</fullName>
    </submittedName>
</protein>
<dbReference type="STRING" id="9555.ENSPANP00000000633"/>
<dbReference type="SMART" id="SM00233">
    <property type="entry name" value="PH"/>
    <property type="match status" value="2"/>
</dbReference>
<feature type="domain" description="DH" evidence="12">
    <location>
        <begin position="1089"/>
        <end position="1281"/>
    </location>
</feature>
<evidence type="ECO:0000259" key="13">
    <source>
        <dbReference type="PROSITE" id="PS50178"/>
    </source>
</evidence>
<dbReference type="CDD" id="cd00160">
    <property type="entry name" value="RhoGEF"/>
    <property type="match status" value="1"/>
</dbReference>
<comment type="subcellular location">
    <subcellularLocation>
        <location evidence="1">Cytoplasm</location>
        <location evidence="1">Cytoskeleton</location>
    </subcellularLocation>
</comment>
<feature type="compositionally biased region" description="Low complexity" evidence="10">
    <location>
        <begin position="51"/>
        <end position="77"/>
    </location>
</feature>
<dbReference type="CDD" id="cd15792">
    <property type="entry name" value="PH1_FGD5"/>
    <property type="match status" value="1"/>
</dbReference>
<dbReference type="InterPro" id="IPR001849">
    <property type="entry name" value="PH_domain"/>
</dbReference>
<feature type="region of interest" description="Disordered" evidence="10">
    <location>
        <begin position="638"/>
        <end position="712"/>
    </location>
</feature>
<dbReference type="Proteomes" id="UP000028761">
    <property type="component" value="Chromosome 2"/>
</dbReference>
<evidence type="ECO:0000256" key="9">
    <source>
        <dbReference type="PROSITE-ProRule" id="PRU00091"/>
    </source>
</evidence>
<dbReference type="Bgee" id="ENSPANG00000012066">
    <property type="expression patterns" value="Expressed in subcutaneous adipose tissue and 48 other cell types or tissues"/>
</dbReference>
<organism evidence="14 15">
    <name type="scientific">Papio anubis</name>
    <name type="common">Olive baboon</name>
    <dbReference type="NCBI Taxonomy" id="9555"/>
    <lineage>
        <taxon>Eukaryota</taxon>
        <taxon>Metazoa</taxon>
        <taxon>Chordata</taxon>
        <taxon>Craniata</taxon>
        <taxon>Vertebrata</taxon>
        <taxon>Euteleostomi</taxon>
        <taxon>Mammalia</taxon>
        <taxon>Eutheria</taxon>
        <taxon>Euarchontoglires</taxon>
        <taxon>Primates</taxon>
        <taxon>Haplorrhini</taxon>
        <taxon>Catarrhini</taxon>
        <taxon>Cercopithecidae</taxon>
        <taxon>Cercopithecinae</taxon>
        <taxon>Papio</taxon>
    </lineage>
</organism>
<feature type="compositionally biased region" description="Acidic residues" evidence="10">
    <location>
        <begin position="341"/>
        <end position="355"/>
    </location>
</feature>
<dbReference type="Gene3D" id="2.30.29.30">
    <property type="entry name" value="Pleckstrin-homology domain (PH domain)/Phosphotyrosine-binding domain (PTB)"/>
    <property type="match status" value="2"/>
</dbReference>
<evidence type="ECO:0000256" key="7">
    <source>
        <dbReference type="ARBA" id="ARBA00022833"/>
    </source>
</evidence>
<dbReference type="GeneTree" id="ENSGT00940000157922"/>
<dbReference type="OMA" id="LTNPYVM"/>
<dbReference type="Pfam" id="PF00169">
    <property type="entry name" value="PH"/>
    <property type="match status" value="2"/>
</dbReference>
<feature type="compositionally biased region" description="Polar residues" evidence="10">
    <location>
        <begin position="790"/>
        <end position="808"/>
    </location>
</feature>
<dbReference type="InterPro" id="IPR051092">
    <property type="entry name" value="FYVE_RhoGEF_PH"/>
</dbReference>
<dbReference type="GO" id="GO:0008270">
    <property type="term" value="F:zinc ion binding"/>
    <property type="evidence" value="ECO:0007669"/>
    <property type="project" value="UniProtKB-KW"/>
</dbReference>
<feature type="region of interest" description="Disordered" evidence="10">
    <location>
        <begin position="1051"/>
        <end position="1083"/>
    </location>
</feature>
<name>A0A096MM21_PAPAN</name>
<dbReference type="Gene3D" id="3.30.40.10">
    <property type="entry name" value="Zinc/RING finger domain, C3HC4 (zinc finger)"/>
    <property type="match status" value="1"/>
</dbReference>
<evidence type="ECO:0000256" key="3">
    <source>
        <dbReference type="ARBA" id="ARBA00022658"/>
    </source>
</evidence>
<dbReference type="eggNOG" id="KOG1729">
    <property type="taxonomic scope" value="Eukaryota"/>
</dbReference>
<keyword evidence="5" id="KW-0677">Repeat</keyword>
<dbReference type="ExpressionAtlas" id="A0A096MM21">
    <property type="expression patterns" value="baseline"/>
</dbReference>
<keyword evidence="4" id="KW-0479">Metal-binding</keyword>
<feature type="region of interest" description="Disordered" evidence="10">
    <location>
        <begin position="247"/>
        <end position="533"/>
    </location>
</feature>
<dbReference type="GO" id="GO:0005856">
    <property type="term" value="C:cytoskeleton"/>
    <property type="evidence" value="ECO:0007669"/>
    <property type="project" value="UniProtKB-SubCell"/>
</dbReference>
<dbReference type="GO" id="GO:0005886">
    <property type="term" value="C:plasma membrane"/>
    <property type="evidence" value="ECO:0007669"/>
    <property type="project" value="Ensembl"/>
</dbReference>
<dbReference type="GO" id="GO:0005737">
    <property type="term" value="C:cytoplasm"/>
    <property type="evidence" value="ECO:0007669"/>
    <property type="project" value="TreeGrafter"/>
</dbReference>
<dbReference type="eggNOG" id="KOG3531">
    <property type="taxonomic scope" value="Eukaryota"/>
</dbReference>
<dbReference type="InterPro" id="IPR013083">
    <property type="entry name" value="Znf_RING/FYVE/PHD"/>
</dbReference>
<dbReference type="CDD" id="cd15742">
    <property type="entry name" value="FYVE_FGD5"/>
    <property type="match status" value="1"/>
</dbReference>
<keyword evidence="2" id="KW-0963">Cytoplasm</keyword>
<feature type="compositionally biased region" description="Gly residues" evidence="10">
    <location>
        <begin position="40"/>
        <end position="50"/>
    </location>
</feature>
<dbReference type="CDD" id="cd13237">
    <property type="entry name" value="PH2_FGD5_FGD6"/>
    <property type="match status" value="1"/>
</dbReference>
<feature type="compositionally biased region" description="Acidic residues" evidence="10">
    <location>
        <begin position="445"/>
        <end position="458"/>
    </location>
</feature>
<keyword evidence="8" id="KW-0206">Cytoskeleton</keyword>
<evidence type="ECO:0000256" key="10">
    <source>
        <dbReference type="SAM" id="MobiDB-lite"/>
    </source>
</evidence>
<feature type="domain" description="FYVE-type" evidence="13">
    <location>
        <begin position="1445"/>
        <end position="1498"/>
    </location>
</feature>
<evidence type="ECO:0000256" key="2">
    <source>
        <dbReference type="ARBA" id="ARBA00022490"/>
    </source>
</evidence>
<sequence>MCAGTPRPSPPWIPDRAGKKKNPSSSGAEEMSRRGRRRGCGAGRGSGGGAAARAQRAGSQEPGADATPRAAPAAAPAIAPPPPPPAAPAPHPRPAAPPRRLTPRAPTALRAARSPRRAGAARAPGGAGPAGRPRSEAVCGVALGPADGLTRGRRPWPRALKMNRADSPKPPVAPKPKTTSPLTPVTVPKFPSSPRPDSLHSPNSMFRGPKPPIAPKPRLTAPNEWRASVYLNDSLNKCSNGRLLCVDRGLDEGPRSIPKCSESETDEDYIVVPRAPLREDEPKDGGSVGNEAVMSPEASGEEEEEHEAGGEACGLDGAGAGEDLVAPAAPGAGVLSRDGEEGTDLAPEDEGEGCADEPGTLEQVSGSEEEEKLVQPHRECSLEDGDSWAGEAVFQSDLLPHIHGEEHEPPDTPGEAEEDNGEGCASTDPAGADEGLDSDRPMEDMGQDAEEASEEPPEKEEPATGIQEAETATDGPEVLEEGCEEAMGVTGGEQVDLGEPPDHEEETNQEVAAATQEDHSQDEPTEESCQIVPFENDCTEDFVTSLTGSPYEFFPTESTSFCSKSCSSLSESAEGLESEQAPKSGLCAEENPVVGPSCGSVQGGAAAPDVVVVLEEEALDDALANPYVMGVGLPGQAAPGEGGQAASDALGGYGSKEEMNCESEGGLVSADRKNTSTRTRPHSGKVAGYVPETVPEETGPEAGSSVPGIGGATEEVGKTLLSLEGKPLEASRALPAKPRAFTLYPRSFSVEGREIPVSVYQEPEGSGLDDHRIKRKEDNLSLSCVIGSSGSFSQRNHLPSSGTSTPSSMVDIPPPFDLACITKKPITKSSPSLLIESDSADKCKKKKSSFKRFLALTFKKKTENKLHVDVNVSSSRSSSESSYHGPSRILEVDRRSLSNSPQLKSRTGKLRASESPSSLIFYRDGKRKGVPFSRTVSRVESFEDRSRPPFLPLPLTKPRSISFPSADTSDYENIPAMNSDYENIQIPPRRPARAGAFTKLFEDQSRALSTANENDGYVDMSSFNAFESKQQSADQDVESAYTEPYKVCPISSAAPKEDLTSDEEQRSSEEEDSASRDPSLTHKVEGQSRALVIAQELLSSEKAYVEMLQHLHLDFHGAVMRALDDMVHEGRDTLAREELRQCLSELPAIHDLHQGILEELEERLSNWESQQKVADIFLAREQGFDHHATHILQFDRYLGLLSENCLHSPRLAAAVREFEQSVQGGSQTVKHRLLRVVQRLFQYQVLLTDYLNNLCPDSAEYDNTQGALSLISKVTDRANDSMEQGENLQKLVHIEHSVRGQGDLLQPGREFLKEGTLMKVTGKNRRPRHLFLMNDVLLYTYPQKDGKYRLKNTLAVASMKVSRPVMEKVPYALKIETSESCLMLSASSCAERDEWYGCLSRALPEDYKAQALAAFHHSVEIRERLGVSLGERPPTLVPVTHVMMCMNCGCDFSLTLRRHHCHACGKIVCRNCSRNKYPLKYLKDRMAKVCDGCFGELKKRGRTVPGLMRERPVSMSFPLSAPRFSGSAFSSVFQSINPSTFKKQKKVPSALTEVAASGEGSAISGYLSRCKRGKRHWKKLWFVIKGKVLYTYMASEDKVAMESMPLLGFTIAPEKEEGSSSEVGPIFHLYHKKTLFYSFKAEDTNSAQRWIEVMEDASVL</sequence>
<dbReference type="InterPro" id="IPR017455">
    <property type="entry name" value="Znf_FYVE-rel"/>
</dbReference>
<evidence type="ECO:0000256" key="8">
    <source>
        <dbReference type="ARBA" id="ARBA00023212"/>
    </source>
</evidence>
<feature type="region of interest" description="Disordered" evidence="10">
    <location>
        <begin position="1"/>
        <end position="220"/>
    </location>
</feature>
<dbReference type="PROSITE" id="PS50010">
    <property type="entry name" value="DH_2"/>
    <property type="match status" value="1"/>
</dbReference>
<dbReference type="Pfam" id="PF00621">
    <property type="entry name" value="RhoGEF"/>
    <property type="match status" value="1"/>
</dbReference>
<reference evidence="14" key="3">
    <citation type="submission" date="2025-09" db="UniProtKB">
        <authorList>
            <consortium name="Ensembl"/>
        </authorList>
    </citation>
    <scope>IDENTIFICATION</scope>
</reference>
<feature type="region of interest" description="Disordered" evidence="10">
    <location>
        <begin position="790"/>
        <end position="810"/>
    </location>
</feature>
<feature type="domain" description="PH" evidence="11">
    <location>
        <begin position="1560"/>
        <end position="1659"/>
    </location>
</feature>
<keyword evidence="6 9" id="KW-0863">Zinc-finger</keyword>
<feature type="compositionally biased region" description="Basic and acidic residues" evidence="10">
    <location>
        <begin position="372"/>
        <end position="381"/>
    </location>
</feature>
<proteinExistence type="predicted"/>
<evidence type="ECO:0000256" key="4">
    <source>
        <dbReference type="ARBA" id="ARBA00022723"/>
    </source>
</evidence>
<dbReference type="Pfam" id="PF01363">
    <property type="entry name" value="FYVE"/>
    <property type="match status" value="1"/>
</dbReference>
<feature type="region of interest" description="Disordered" evidence="10">
    <location>
        <begin position="867"/>
        <end position="911"/>
    </location>
</feature>
<reference evidence="14 15" key="1">
    <citation type="submission" date="2012-03" db="EMBL/GenBank/DDBJ databases">
        <title>Whole Genome Assembly of Papio anubis.</title>
        <authorList>
            <person name="Liu Y.L."/>
            <person name="Abraham K.A."/>
            <person name="Akbar H.A."/>
            <person name="Ali S.A."/>
            <person name="Anosike U.A."/>
            <person name="Aqrawi P.A."/>
            <person name="Arias F.A."/>
            <person name="Attaway T.A."/>
            <person name="Awwad R.A."/>
            <person name="Babu C.B."/>
            <person name="Bandaranaike D.B."/>
            <person name="Battles P.B."/>
            <person name="Bell A.B."/>
            <person name="Beltran B.B."/>
            <person name="Berhane-Mersha D.B."/>
            <person name="Bess C.B."/>
            <person name="Bickham C.B."/>
            <person name="Bolden T.B."/>
            <person name="Carter K.C."/>
            <person name="Chau D.C."/>
            <person name="Chavez A.C."/>
            <person name="Clerc-Blankenburg K.C."/>
            <person name="Coyle M.C."/>
            <person name="Dao M.D."/>
            <person name="Davila M.L.D."/>
            <person name="Davy-Carroll L.D."/>
            <person name="Denson S.D."/>
            <person name="Dinh H.D."/>
            <person name="Fernandez S.F."/>
            <person name="Fernando P.F."/>
            <person name="Forbes L.F."/>
            <person name="Francis C.F."/>
            <person name="Francisco L.F."/>
            <person name="Fu Q.F."/>
            <person name="Garcia-Iii R.G."/>
            <person name="Garrett T.G."/>
            <person name="Gross S.G."/>
            <person name="Gubbala S.G."/>
            <person name="Hirani K.H."/>
            <person name="Hogues M.H."/>
            <person name="Hollins B.H."/>
            <person name="Jackson L.J."/>
            <person name="Javaid M.J."/>
            <person name="Jhangiani S.J."/>
            <person name="Johnson A.J."/>
            <person name="Johnson B.J."/>
            <person name="Jones J.J."/>
            <person name="Joshi V.J."/>
            <person name="Kalu J.K."/>
            <person name="Khan N.K."/>
            <person name="Korchina V.K."/>
            <person name="Kovar C.K."/>
            <person name="Lago L.L."/>
            <person name="Lara F.L."/>
            <person name="Le T.-K.L."/>
            <person name="Lee S.L."/>
            <person name="Legall-Iii F.L."/>
            <person name="Lemon S.L."/>
            <person name="Liu J.L."/>
            <person name="Liu Y.-S.L."/>
            <person name="Liyanage D.L."/>
            <person name="Lopez J.L."/>
            <person name="Lorensuhewa L.L."/>
            <person name="Mata R.M."/>
            <person name="Mathew T.M."/>
            <person name="Mercado C.M."/>
            <person name="Mercado I.M."/>
            <person name="Morales K.M."/>
            <person name="Morgan M.M."/>
            <person name="Munidasa M.M."/>
            <person name="Ngo D.N."/>
            <person name="Nguyen L.N."/>
            <person name="Nguyen T.N."/>
            <person name="Nguyen N.N."/>
            <person name="Obregon M.O."/>
            <person name="Okwuonu G.O."/>
            <person name="Ongeri F.O."/>
            <person name="Onwere C.O."/>
            <person name="Osifeso I.O."/>
            <person name="Parra A.P."/>
            <person name="Patil S.P."/>
            <person name="Perez A.P."/>
            <person name="Perez Y.P."/>
            <person name="Pham C.P."/>
            <person name="Pu L.-L.P."/>
            <person name="Puazo M.P."/>
            <person name="Quiroz J.Q."/>
            <person name="Rouhana J.R."/>
            <person name="Ruiz M.R."/>
            <person name="Ruiz S.-J.R."/>
            <person name="Saada N.S."/>
            <person name="Santibanez J.S."/>
            <person name="Scheel M.S."/>
            <person name="Schneider B.S."/>
            <person name="Simmons D.S."/>
            <person name="Sisson I.S."/>
            <person name="Tang L.-Y.T."/>
            <person name="Thornton R.T."/>
            <person name="Tisius J.T."/>
            <person name="Toledanes G.T."/>
            <person name="Trejos Z.T."/>
            <person name="Usmani K.U."/>
            <person name="Varghese R.V."/>
            <person name="Vattathil S.V."/>
            <person name="Vee V.V."/>
            <person name="Walker D.W."/>
            <person name="Weissenberger G.W."/>
            <person name="White C.W."/>
            <person name="Williams A.W."/>
            <person name="Woodworth J.W."/>
            <person name="Wright R.W."/>
            <person name="Zhu Y.Z."/>
            <person name="Han Y.H."/>
            <person name="Newsham I.N."/>
            <person name="Nazareth L.N."/>
            <person name="Worley K.W."/>
            <person name="Muzny D.M."/>
            <person name="Rogers J.R."/>
            <person name="Gibbs R.G."/>
        </authorList>
    </citation>
    <scope>NUCLEOTIDE SEQUENCE [LARGE SCALE GENOMIC DNA]</scope>
</reference>
<dbReference type="SUPFAM" id="SSF48065">
    <property type="entry name" value="DBL homology domain (DH-domain)"/>
    <property type="match status" value="1"/>
</dbReference>
<dbReference type="PROSITE" id="PS50178">
    <property type="entry name" value="ZF_FYVE"/>
    <property type="match status" value="1"/>
</dbReference>
<dbReference type="HOGENOM" id="CLU_004088_1_0_1"/>
<evidence type="ECO:0000256" key="6">
    <source>
        <dbReference type="ARBA" id="ARBA00022771"/>
    </source>
</evidence>
<dbReference type="PROSITE" id="PS50003">
    <property type="entry name" value="PH_DOMAIN"/>
    <property type="match status" value="2"/>
</dbReference>
<reference evidence="14" key="2">
    <citation type="submission" date="2025-08" db="UniProtKB">
        <authorList>
            <consortium name="Ensembl"/>
        </authorList>
    </citation>
    <scope>IDENTIFICATION</scope>
</reference>